<dbReference type="SUPFAM" id="SSF102114">
    <property type="entry name" value="Radical SAM enzymes"/>
    <property type="match status" value="1"/>
</dbReference>
<comment type="caution">
    <text evidence="9">The sequence shown here is derived from an EMBL/GenBank/DDBJ whole genome shotgun (WGS) entry which is preliminary data.</text>
</comment>
<gene>
    <name evidence="9" type="ORF">SH1V18_28700</name>
</gene>
<feature type="coiled-coil region" evidence="7">
    <location>
        <begin position="37"/>
        <end position="64"/>
    </location>
</feature>
<dbReference type="GO" id="GO:0051539">
    <property type="term" value="F:4 iron, 4 sulfur cluster binding"/>
    <property type="evidence" value="ECO:0007669"/>
    <property type="project" value="UniProtKB-KW"/>
</dbReference>
<accession>A0A9W6DFB0</accession>
<keyword evidence="2" id="KW-0004">4Fe-4S</keyword>
<evidence type="ECO:0000256" key="3">
    <source>
        <dbReference type="ARBA" id="ARBA00022691"/>
    </source>
</evidence>
<evidence type="ECO:0000256" key="6">
    <source>
        <dbReference type="ARBA" id="ARBA00023014"/>
    </source>
</evidence>
<dbReference type="SFLD" id="SFLDS00029">
    <property type="entry name" value="Radical_SAM"/>
    <property type="match status" value="1"/>
</dbReference>
<dbReference type="GO" id="GO:0046872">
    <property type="term" value="F:metal ion binding"/>
    <property type="evidence" value="ECO:0007669"/>
    <property type="project" value="UniProtKB-KW"/>
</dbReference>
<evidence type="ECO:0000256" key="4">
    <source>
        <dbReference type="ARBA" id="ARBA00022723"/>
    </source>
</evidence>
<keyword evidence="5" id="KW-0408">Iron</keyword>
<dbReference type="Pfam" id="PF04055">
    <property type="entry name" value="Radical_SAM"/>
    <property type="match status" value="1"/>
</dbReference>
<dbReference type="EMBL" id="BRLB01000009">
    <property type="protein sequence ID" value="GKX30390.1"/>
    <property type="molecule type" value="Genomic_DNA"/>
</dbReference>
<dbReference type="NCBIfam" id="TIGR04085">
    <property type="entry name" value="rSAM_more_4Fe4S"/>
    <property type="match status" value="1"/>
</dbReference>
<dbReference type="Gene3D" id="3.20.20.70">
    <property type="entry name" value="Aldolase class I"/>
    <property type="match status" value="1"/>
</dbReference>
<keyword evidence="10" id="KW-1185">Reference proteome</keyword>
<keyword evidence="3" id="KW-0949">S-adenosyl-L-methionine</keyword>
<dbReference type="GO" id="GO:0003824">
    <property type="term" value="F:catalytic activity"/>
    <property type="evidence" value="ECO:0007669"/>
    <property type="project" value="InterPro"/>
</dbReference>
<evidence type="ECO:0000313" key="10">
    <source>
        <dbReference type="Proteomes" id="UP001144256"/>
    </source>
</evidence>
<dbReference type="InterPro" id="IPR023885">
    <property type="entry name" value="4Fe4S-binding_SPASM_dom"/>
</dbReference>
<comment type="cofactor">
    <cofactor evidence="1">
        <name>[4Fe-4S] cluster</name>
        <dbReference type="ChEBI" id="CHEBI:49883"/>
    </cofactor>
</comment>
<protein>
    <submittedName>
        <fullName evidence="9">Radical SAM/SPASM domain-containing protein</fullName>
    </submittedName>
</protein>
<evidence type="ECO:0000256" key="1">
    <source>
        <dbReference type="ARBA" id="ARBA00001966"/>
    </source>
</evidence>
<evidence type="ECO:0000256" key="7">
    <source>
        <dbReference type="SAM" id="Coils"/>
    </source>
</evidence>
<dbReference type="InterPro" id="IPR013785">
    <property type="entry name" value="Aldolase_TIM"/>
</dbReference>
<keyword evidence="6" id="KW-0411">Iron-sulfur</keyword>
<dbReference type="Proteomes" id="UP001144256">
    <property type="component" value="Unassembled WGS sequence"/>
</dbReference>
<feature type="domain" description="Radical SAM core" evidence="8">
    <location>
        <begin position="90"/>
        <end position="320"/>
    </location>
</feature>
<keyword evidence="7" id="KW-0175">Coiled coil</keyword>
<sequence length="448" mass="52488">MKYKPSKFNFKTYCDNDNTMLLYNSYTGTESLICVKNNNKKNQIERALNKNEVTQQDIKNLDLLVQKGYFIPYEQNENIKLCSKIIKDKTLPILQLTILPTEKCNFRCKYCYESHTNGNMSNIVQESIVEFVRRNIHKYSGLQVSWFGGEPLEALDVVENLSYKFIEICKVAKREYIAGITTNGYNLTYVIFNRLLKLKIYNYQITIDGSKKTHDNLRILKNGEGTYEKIVDNLMHIRKSKNKFFTIAIRTNFSKSSLSELDEIIEQYNKLFGKDKRFRYFPKVMGKWNDEFDKSINDELINEEDILYIYKTLNNKLHTNMDIYLNFLSEQGLCKAGMLYSYVIGADAKIYKCTQDFQLEDNNIGYLSENGILYINEEKHAKWIYQNLSLKCSDCYFVGACQSRSCPKKNIINNLNNSKVLNTCPDERIYTKYVLQIINRSNFTIVES</sequence>
<proteinExistence type="predicted"/>
<evidence type="ECO:0000256" key="5">
    <source>
        <dbReference type="ARBA" id="ARBA00023004"/>
    </source>
</evidence>
<evidence type="ECO:0000259" key="8">
    <source>
        <dbReference type="PROSITE" id="PS51918"/>
    </source>
</evidence>
<dbReference type="RefSeq" id="WP_281816531.1">
    <property type="nucleotide sequence ID" value="NZ_BRLB01000009.1"/>
</dbReference>
<reference evidence="9" key="1">
    <citation type="submission" date="2022-06" db="EMBL/GenBank/DDBJ databases">
        <title>Vallitalea longa sp. nov., an anaerobic bacterium isolated from marine sediment.</title>
        <authorList>
            <person name="Hirano S."/>
            <person name="Terahara T."/>
            <person name="Mori K."/>
            <person name="Hamada M."/>
            <person name="Matsumoto R."/>
            <person name="Kobayashi T."/>
        </authorList>
    </citation>
    <scope>NUCLEOTIDE SEQUENCE</scope>
    <source>
        <strain evidence="9">SH18-1</strain>
    </source>
</reference>
<dbReference type="SFLD" id="SFLDG01067">
    <property type="entry name" value="SPASM/twitch_domain_containing"/>
    <property type="match status" value="1"/>
</dbReference>
<dbReference type="PANTHER" id="PTHR43787">
    <property type="entry name" value="FEMO COFACTOR BIOSYNTHESIS PROTEIN NIFB-RELATED"/>
    <property type="match status" value="1"/>
</dbReference>
<dbReference type="PROSITE" id="PS51918">
    <property type="entry name" value="RADICAL_SAM"/>
    <property type="match status" value="1"/>
</dbReference>
<keyword evidence="4" id="KW-0479">Metal-binding</keyword>
<dbReference type="AlphaFoldDB" id="A0A9W6DFB0"/>
<dbReference type="InterPro" id="IPR007197">
    <property type="entry name" value="rSAM"/>
</dbReference>
<dbReference type="InterPro" id="IPR058240">
    <property type="entry name" value="rSAM_sf"/>
</dbReference>
<organism evidence="9 10">
    <name type="scientific">Vallitalea longa</name>
    <dbReference type="NCBI Taxonomy" id="2936439"/>
    <lineage>
        <taxon>Bacteria</taxon>
        <taxon>Bacillati</taxon>
        <taxon>Bacillota</taxon>
        <taxon>Clostridia</taxon>
        <taxon>Lachnospirales</taxon>
        <taxon>Vallitaleaceae</taxon>
        <taxon>Vallitalea</taxon>
    </lineage>
</organism>
<evidence type="ECO:0000313" key="9">
    <source>
        <dbReference type="EMBL" id="GKX30390.1"/>
    </source>
</evidence>
<dbReference type="CDD" id="cd01335">
    <property type="entry name" value="Radical_SAM"/>
    <property type="match status" value="1"/>
</dbReference>
<name>A0A9W6DFB0_9FIRM</name>
<dbReference type="PANTHER" id="PTHR43787:SF3">
    <property type="entry name" value="ARYLSULFATASE REGULATORY PROTEIN"/>
    <property type="match status" value="1"/>
</dbReference>
<evidence type="ECO:0000256" key="2">
    <source>
        <dbReference type="ARBA" id="ARBA00022485"/>
    </source>
</evidence>